<dbReference type="GO" id="GO:0006355">
    <property type="term" value="P:regulation of DNA-templated transcription"/>
    <property type="evidence" value="ECO:0007669"/>
    <property type="project" value="InterPro"/>
</dbReference>
<dbReference type="Gene3D" id="3.20.20.450">
    <property type="entry name" value="EAL domain"/>
    <property type="match status" value="1"/>
</dbReference>
<dbReference type="RefSeq" id="WP_007779956.1">
    <property type="nucleotide sequence ID" value="NZ_CM001441.1"/>
</dbReference>
<dbReference type="NCBIfam" id="TIGR00229">
    <property type="entry name" value="sensory_box"/>
    <property type="match status" value="2"/>
</dbReference>
<feature type="domain" description="EAL" evidence="4">
    <location>
        <begin position="521"/>
        <end position="775"/>
    </location>
</feature>
<dbReference type="Pfam" id="PF00989">
    <property type="entry name" value="PAS"/>
    <property type="match status" value="1"/>
</dbReference>
<dbReference type="InterPro" id="IPR052155">
    <property type="entry name" value="Biofilm_reg_signaling"/>
</dbReference>
<dbReference type="PROSITE" id="PS50883">
    <property type="entry name" value="EAL"/>
    <property type="match status" value="1"/>
</dbReference>
<feature type="domain" description="PAS" evidence="2">
    <location>
        <begin position="217"/>
        <end position="290"/>
    </location>
</feature>
<reference evidence="6 7" key="1">
    <citation type="submission" date="2011-11" db="EMBL/GenBank/DDBJ databases">
        <title>The Noncontiguous Finished genome of Desulfosporosinus youngiae DSM 17734.</title>
        <authorList>
            <consortium name="US DOE Joint Genome Institute (JGI-PGF)"/>
            <person name="Lucas S."/>
            <person name="Han J."/>
            <person name="Lapidus A."/>
            <person name="Cheng J.-F."/>
            <person name="Goodwin L."/>
            <person name="Pitluck S."/>
            <person name="Peters L."/>
            <person name="Ovchinnikova G."/>
            <person name="Lu M."/>
            <person name="Land M.L."/>
            <person name="Hauser L."/>
            <person name="Pester M."/>
            <person name="Spring S."/>
            <person name="Ollivier B."/>
            <person name="Rattei T."/>
            <person name="Klenk H.-P."/>
            <person name="Wagner M."/>
            <person name="Loy A."/>
            <person name="Woyke T.J."/>
        </authorList>
    </citation>
    <scope>NUCLEOTIDE SEQUENCE [LARGE SCALE GENOMIC DNA]</scope>
    <source>
        <strain evidence="6 7">DSM 17734</strain>
    </source>
</reference>
<dbReference type="Pfam" id="PF00563">
    <property type="entry name" value="EAL"/>
    <property type="match status" value="1"/>
</dbReference>
<dbReference type="AlphaFoldDB" id="H5XSI7"/>
<evidence type="ECO:0000259" key="5">
    <source>
        <dbReference type="PROSITE" id="PS50887"/>
    </source>
</evidence>
<dbReference type="SUPFAM" id="SSF55073">
    <property type="entry name" value="Nucleotide cyclase"/>
    <property type="match status" value="1"/>
</dbReference>
<dbReference type="PROSITE" id="PS50113">
    <property type="entry name" value="PAC"/>
    <property type="match status" value="1"/>
</dbReference>
<feature type="domain" description="PAC" evidence="3">
    <location>
        <begin position="295"/>
        <end position="347"/>
    </location>
</feature>
<dbReference type="Pfam" id="PF13426">
    <property type="entry name" value="PAS_9"/>
    <property type="match status" value="1"/>
</dbReference>
<dbReference type="FunFam" id="3.30.70.270:FF:000001">
    <property type="entry name" value="Diguanylate cyclase domain protein"/>
    <property type="match status" value="1"/>
</dbReference>
<evidence type="ECO:0000256" key="1">
    <source>
        <dbReference type="SAM" id="Phobius"/>
    </source>
</evidence>
<protein>
    <submittedName>
        <fullName evidence="6">PAS domain S-box/diguanylate cyclase (GGDEF) domain-containing protein</fullName>
    </submittedName>
</protein>
<dbReference type="SUPFAM" id="SSF141868">
    <property type="entry name" value="EAL domain-like"/>
    <property type="match status" value="1"/>
</dbReference>
<dbReference type="CDD" id="cd01948">
    <property type="entry name" value="EAL"/>
    <property type="match status" value="1"/>
</dbReference>
<keyword evidence="1" id="KW-0472">Membrane</keyword>
<dbReference type="InterPro" id="IPR000014">
    <property type="entry name" value="PAS"/>
</dbReference>
<evidence type="ECO:0000259" key="3">
    <source>
        <dbReference type="PROSITE" id="PS50113"/>
    </source>
</evidence>
<keyword evidence="1" id="KW-0812">Transmembrane</keyword>
<feature type="domain" description="GGDEF" evidence="5">
    <location>
        <begin position="379"/>
        <end position="512"/>
    </location>
</feature>
<dbReference type="STRING" id="768710.DesyoDRAFT_0915"/>
<keyword evidence="1" id="KW-1133">Transmembrane helix</keyword>
<dbReference type="SUPFAM" id="SSF55785">
    <property type="entry name" value="PYP-like sensor domain (PAS domain)"/>
    <property type="match status" value="2"/>
</dbReference>
<name>H5XSI7_9FIRM</name>
<dbReference type="PROSITE" id="PS50887">
    <property type="entry name" value="GGDEF"/>
    <property type="match status" value="1"/>
</dbReference>
<sequence>MPHNGKRNLSKVTPLRITILYGVVGLLWILFSDHLLVLIDLDSQTLLGLSTFKGGLFVLLTAILLYFLIQFGYNSLQESEKALIRDRVNLERYRLLADEVLDIILFISPDGQIIDANEAAVKRYGYTRQELTNMPVSKLRLPEDQVTVPHFLHNAPQGMQFELRHVCKDGSVFPIDISSKGATSNGKPIIISLIRDISQRKIAEDERVKAEAEVWLEKERAQVTLESIADAVIATDVQSVIEYMNPVAEALTGWSKAEGIGLSLEKVFNIVNEETGKALESPVVRSLREGRVICIASNPALINKDGIALAIEDSAAPIRDRDNTIIGAVLVFRDVSYKRNHMKELTHQAQHDALTGLPNRLLFYEHLKQALAQAKRKQNKLAVMFLDLDRFKLINDTMGHNLGDQLLKNVAGRIRQTVRGGDTVARQGGDEFLVLLPEINDELEAALVSDRILGVFEQPIIIEDKEVYISTSIGISLYPNDGGDPESLVKQADTAMYYAKEKGRNNCQFFTEGLNIKANQRLLTENSLRKALIRKEFILYYQPQVDLKSGKIVGLEALIRWNSVELGLVSPATFINIAEETGLILPIGEWVLRTACAQNKKWQNQGFAPLRMSVNISARQFQEPSFIKLVKQILEETNLDPRWLELEITESIAMEKGEPTLEMLNSFKKLGVRISIDDFGTGFSSLNYLSRMPIDTLKIDQSFIQDISKGENGEEVVTAIIQLAKNLRLKVIAEGVETNTQRTFLEDKLCDEMQGYLFCKAVPSEEAERLFVRTSN</sequence>
<dbReference type="InterPro" id="IPR001610">
    <property type="entry name" value="PAC"/>
</dbReference>
<dbReference type="Pfam" id="PF00990">
    <property type="entry name" value="GGDEF"/>
    <property type="match status" value="1"/>
</dbReference>
<dbReference type="InterPro" id="IPR035919">
    <property type="entry name" value="EAL_sf"/>
</dbReference>
<dbReference type="SMART" id="SM00267">
    <property type="entry name" value="GGDEF"/>
    <property type="match status" value="1"/>
</dbReference>
<dbReference type="InterPro" id="IPR029787">
    <property type="entry name" value="Nucleotide_cyclase"/>
</dbReference>
<evidence type="ECO:0000313" key="6">
    <source>
        <dbReference type="EMBL" id="EHQ88087.1"/>
    </source>
</evidence>
<dbReference type="InterPro" id="IPR013767">
    <property type="entry name" value="PAS_fold"/>
</dbReference>
<dbReference type="CDD" id="cd00130">
    <property type="entry name" value="PAS"/>
    <property type="match status" value="2"/>
</dbReference>
<dbReference type="InterPro" id="IPR043128">
    <property type="entry name" value="Rev_trsase/Diguanyl_cyclase"/>
</dbReference>
<dbReference type="InterPro" id="IPR000160">
    <property type="entry name" value="GGDEF_dom"/>
</dbReference>
<dbReference type="EMBL" id="CM001441">
    <property type="protein sequence ID" value="EHQ88087.1"/>
    <property type="molecule type" value="Genomic_DNA"/>
</dbReference>
<dbReference type="FunFam" id="3.20.20.450:FF:000001">
    <property type="entry name" value="Cyclic di-GMP phosphodiesterase yahA"/>
    <property type="match status" value="1"/>
</dbReference>
<dbReference type="HOGENOM" id="CLU_000445_70_20_9"/>
<dbReference type="SMART" id="SM00091">
    <property type="entry name" value="PAS"/>
    <property type="match status" value="2"/>
</dbReference>
<dbReference type="SMART" id="SM00052">
    <property type="entry name" value="EAL"/>
    <property type="match status" value="1"/>
</dbReference>
<dbReference type="Gene3D" id="3.30.450.20">
    <property type="entry name" value="PAS domain"/>
    <property type="match status" value="2"/>
</dbReference>
<evidence type="ECO:0000313" key="7">
    <source>
        <dbReference type="Proteomes" id="UP000005104"/>
    </source>
</evidence>
<dbReference type="PROSITE" id="PS50112">
    <property type="entry name" value="PAS"/>
    <property type="match status" value="2"/>
</dbReference>
<gene>
    <name evidence="6" type="ORF">DesyoDRAFT_0915</name>
</gene>
<dbReference type="PANTHER" id="PTHR44757:SF2">
    <property type="entry name" value="BIOFILM ARCHITECTURE MAINTENANCE PROTEIN MBAA"/>
    <property type="match status" value="1"/>
</dbReference>
<accession>H5XSI7</accession>
<dbReference type="OrthoDB" id="9762141at2"/>
<organism evidence="6 7">
    <name type="scientific">Desulfosporosinus youngiae DSM 17734</name>
    <dbReference type="NCBI Taxonomy" id="768710"/>
    <lineage>
        <taxon>Bacteria</taxon>
        <taxon>Bacillati</taxon>
        <taxon>Bacillota</taxon>
        <taxon>Clostridia</taxon>
        <taxon>Eubacteriales</taxon>
        <taxon>Desulfitobacteriaceae</taxon>
        <taxon>Desulfosporosinus</taxon>
    </lineage>
</organism>
<dbReference type="PANTHER" id="PTHR44757">
    <property type="entry name" value="DIGUANYLATE CYCLASE DGCP"/>
    <property type="match status" value="1"/>
</dbReference>
<evidence type="ECO:0000259" key="2">
    <source>
        <dbReference type="PROSITE" id="PS50112"/>
    </source>
</evidence>
<dbReference type="Proteomes" id="UP000005104">
    <property type="component" value="Chromosome"/>
</dbReference>
<dbReference type="NCBIfam" id="TIGR00254">
    <property type="entry name" value="GGDEF"/>
    <property type="match status" value="1"/>
</dbReference>
<dbReference type="InterPro" id="IPR000700">
    <property type="entry name" value="PAS-assoc_C"/>
</dbReference>
<keyword evidence="7" id="KW-1185">Reference proteome</keyword>
<feature type="domain" description="PAS" evidence="2">
    <location>
        <begin position="89"/>
        <end position="159"/>
    </location>
</feature>
<feature type="transmembrane region" description="Helical" evidence="1">
    <location>
        <begin position="12"/>
        <end position="31"/>
    </location>
</feature>
<dbReference type="eggNOG" id="COG5001">
    <property type="taxonomic scope" value="Bacteria"/>
</dbReference>
<evidence type="ECO:0000259" key="4">
    <source>
        <dbReference type="PROSITE" id="PS50883"/>
    </source>
</evidence>
<dbReference type="SMART" id="SM00086">
    <property type="entry name" value="PAC"/>
    <property type="match status" value="2"/>
</dbReference>
<dbReference type="InterPro" id="IPR001633">
    <property type="entry name" value="EAL_dom"/>
</dbReference>
<proteinExistence type="predicted"/>
<dbReference type="InterPro" id="IPR035965">
    <property type="entry name" value="PAS-like_dom_sf"/>
</dbReference>
<feature type="transmembrane region" description="Helical" evidence="1">
    <location>
        <begin position="51"/>
        <end position="69"/>
    </location>
</feature>
<dbReference type="CDD" id="cd01949">
    <property type="entry name" value="GGDEF"/>
    <property type="match status" value="1"/>
</dbReference>
<dbReference type="Gene3D" id="3.30.70.270">
    <property type="match status" value="1"/>
</dbReference>